<dbReference type="Pfam" id="PF02620">
    <property type="entry name" value="YceD"/>
    <property type="match status" value="1"/>
</dbReference>
<evidence type="ECO:0000313" key="2">
    <source>
        <dbReference type="Proteomes" id="UP001596056"/>
    </source>
</evidence>
<dbReference type="EMBL" id="JBHSNA010000001">
    <property type="protein sequence ID" value="MFC5564907.1"/>
    <property type="molecule type" value="Genomic_DNA"/>
</dbReference>
<organism evidence="1 2">
    <name type="scientific">Rubellimicrobium aerolatum</name>
    <dbReference type="NCBI Taxonomy" id="490979"/>
    <lineage>
        <taxon>Bacteria</taxon>
        <taxon>Pseudomonadati</taxon>
        <taxon>Pseudomonadota</taxon>
        <taxon>Alphaproteobacteria</taxon>
        <taxon>Rhodobacterales</taxon>
        <taxon>Roseobacteraceae</taxon>
        <taxon>Rubellimicrobium</taxon>
    </lineage>
</organism>
<dbReference type="Proteomes" id="UP001596056">
    <property type="component" value="Unassembled WGS sequence"/>
</dbReference>
<gene>
    <name evidence="1" type="ORF">ACFPOC_00535</name>
</gene>
<sequence length="179" mass="19263">MSDATPLPRHVLRLSEGNQRQAIAFALVPEADARAAVAAELGIPGVRKLRFEGRLSPSGRKDWRLEAHLGATVVQDCVVTLEPVTTRIEEGVDRLYMADLPEPEAAEAEVPEDDVEPLPASLDLGEVMLEALALALPAYPRAAGVELGEVVVTEPGSEALTEEKARPFASLRDAIKPRE</sequence>
<proteinExistence type="predicted"/>
<protein>
    <submittedName>
        <fullName evidence="1">YceD family protein</fullName>
    </submittedName>
</protein>
<evidence type="ECO:0000313" key="1">
    <source>
        <dbReference type="EMBL" id="MFC5564907.1"/>
    </source>
</evidence>
<dbReference type="RefSeq" id="WP_209837251.1">
    <property type="nucleotide sequence ID" value="NZ_JAGGJP010000001.1"/>
</dbReference>
<comment type="caution">
    <text evidence="1">The sequence shown here is derived from an EMBL/GenBank/DDBJ whole genome shotgun (WGS) entry which is preliminary data.</text>
</comment>
<name>A0ABW0S5X8_9RHOB</name>
<keyword evidence="2" id="KW-1185">Reference proteome</keyword>
<dbReference type="InterPro" id="IPR003772">
    <property type="entry name" value="YceD"/>
</dbReference>
<accession>A0ABW0S5X8</accession>
<reference evidence="2" key="1">
    <citation type="journal article" date="2019" name="Int. J. Syst. Evol. Microbiol.">
        <title>The Global Catalogue of Microorganisms (GCM) 10K type strain sequencing project: providing services to taxonomists for standard genome sequencing and annotation.</title>
        <authorList>
            <consortium name="The Broad Institute Genomics Platform"/>
            <consortium name="The Broad Institute Genome Sequencing Center for Infectious Disease"/>
            <person name="Wu L."/>
            <person name="Ma J."/>
        </authorList>
    </citation>
    <scope>NUCLEOTIDE SEQUENCE [LARGE SCALE GENOMIC DNA]</scope>
    <source>
        <strain evidence="2">KACC 11588</strain>
    </source>
</reference>